<evidence type="ECO:0000256" key="5">
    <source>
        <dbReference type="ARBA" id="ARBA00022741"/>
    </source>
</evidence>
<dbReference type="FunFam" id="3.10.20.90:FF:000214">
    <property type="entry name" value="Serine/threonine-protein kinase STE11"/>
    <property type="match status" value="1"/>
</dbReference>
<name>A0A6A6K2H7_WESOR</name>
<reference evidence="15" key="1">
    <citation type="journal article" date="2020" name="Stud. Mycol.">
        <title>101 Dothideomycetes genomes: a test case for predicting lifestyles and emergence of pathogens.</title>
        <authorList>
            <person name="Haridas S."/>
            <person name="Albert R."/>
            <person name="Binder M."/>
            <person name="Bloem J."/>
            <person name="Labutti K."/>
            <person name="Salamov A."/>
            <person name="Andreopoulos B."/>
            <person name="Baker S."/>
            <person name="Barry K."/>
            <person name="Bills G."/>
            <person name="Bluhm B."/>
            <person name="Cannon C."/>
            <person name="Castanera R."/>
            <person name="Culley D."/>
            <person name="Daum C."/>
            <person name="Ezra D."/>
            <person name="Gonzalez J."/>
            <person name="Henrissat B."/>
            <person name="Kuo A."/>
            <person name="Liang C."/>
            <person name="Lipzen A."/>
            <person name="Lutzoni F."/>
            <person name="Magnuson J."/>
            <person name="Mondo S."/>
            <person name="Nolan M."/>
            <person name="Ohm R."/>
            <person name="Pangilinan J."/>
            <person name="Park H.-J."/>
            <person name="Ramirez L."/>
            <person name="Alfaro M."/>
            <person name="Sun H."/>
            <person name="Tritt A."/>
            <person name="Yoshinaga Y."/>
            <person name="Zwiers L.-H."/>
            <person name="Turgeon B."/>
            <person name="Goodwin S."/>
            <person name="Spatafora J."/>
            <person name="Crous P."/>
            <person name="Grigoriev I."/>
        </authorList>
    </citation>
    <scope>NUCLEOTIDE SEQUENCE</scope>
    <source>
        <strain evidence="15">CBS 379.55</strain>
    </source>
</reference>
<dbReference type="Gene3D" id="1.10.150.50">
    <property type="entry name" value="Transcription Factor, Ets-1"/>
    <property type="match status" value="1"/>
</dbReference>
<dbReference type="PROSITE" id="PS50011">
    <property type="entry name" value="PROTEIN_KINASE_DOM"/>
    <property type="match status" value="1"/>
</dbReference>
<proteinExistence type="inferred from homology"/>
<dbReference type="InterPro" id="IPR000719">
    <property type="entry name" value="Prot_kinase_dom"/>
</dbReference>
<feature type="compositionally biased region" description="Low complexity" evidence="11">
    <location>
        <begin position="244"/>
        <end position="274"/>
    </location>
</feature>
<dbReference type="EMBL" id="ML986484">
    <property type="protein sequence ID" value="KAF2281599.1"/>
    <property type="molecule type" value="Genomic_DNA"/>
</dbReference>
<feature type="region of interest" description="Disordered" evidence="11">
    <location>
        <begin position="129"/>
        <end position="274"/>
    </location>
</feature>
<dbReference type="InterPro" id="IPR001660">
    <property type="entry name" value="SAM"/>
</dbReference>
<evidence type="ECO:0000259" key="14">
    <source>
        <dbReference type="PROSITE" id="PS50200"/>
    </source>
</evidence>
<keyword evidence="4" id="KW-0808">Transferase</keyword>
<dbReference type="Pfam" id="PF00069">
    <property type="entry name" value="Pkinase"/>
    <property type="match status" value="1"/>
</dbReference>
<evidence type="ECO:0000256" key="10">
    <source>
        <dbReference type="PROSITE-ProRule" id="PRU10141"/>
    </source>
</evidence>
<accession>A0A6A6K2H7</accession>
<feature type="compositionally biased region" description="Polar residues" evidence="11">
    <location>
        <begin position="634"/>
        <end position="648"/>
    </location>
</feature>
<dbReference type="RefSeq" id="XP_033659136.1">
    <property type="nucleotide sequence ID" value="XM_033795129.1"/>
</dbReference>
<feature type="region of interest" description="Disordered" evidence="11">
    <location>
        <begin position="584"/>
        <end position="648"/>
    </location>
</feature>
<dbReference type="AlphaFoldDB" id="A0A6A6K2H7"/>
<keyword evidence="5 10" id="KW-0547">Nucleotide-binding</keyword>
<dbReference type="Gene3D" id="1.10.510.10">
    <property type="entry name" value="Transferase(Phosphotransferase) domain 1"/>
    <property type="match status" value="1"/>
</dbReference>
<dbReference type="SMART" id="SM00454">
    <property type="entry name" value="SAM"/>
    <property type="match status" value="1"/>
</dbReference>
<dbReference type="PROSITE" id="PS50105">
    <property type="entry name" value="SAM_DOMAIN"/>
    <property type="match status" value="1"/>
</dbReference>
<keyword evidence="7 10" id="KW-0067">ATP-binding</keyword>
<comment type="catalytic activity">
    <reaction evidence="8">
        <text>L-threonyl-[protein] + ATP = O-phospho-L-threonyl-[protein] + ADP + H(+)</text>
        <dbReference type="Rhea" id="RHEA:46608"/>
        <dbReference type="Rhea" id="RHEA-COMP:11060"/>
        <dbReference type="Rhea" id="RHEA-COMP:11605"/>
        <dbReference type="ChEBI" id="CHEBI:15378"/>
        <dbReference type="ChEBI" id="CHEBI:30013"/>
        <dbReference type="ChEBI" id="CHEBI:30616"/>
        <dbReference type="ChEBI" id="CHEBI:61977"/>
        <dbReference type="ChEBI" id="CHEBI:456216"/>
        <dbReference type="EC" id="2.7.11.25"/>
    </reaction>
</comment>
<evidence type="ECO:0000259" key="13">
    <source>
        <dbReference type="PROSITE" id="PS50105"/>
    </source>
</evidence>
<evidence type="ECO:0000256" key="3">
    <source>
        <dbReference type="ARBA" id="ARBA00022527"/>
    </source>
</evidence>
<dbReference type="GO" id="GO:0005524">
    <property type="term" value="F:ATP binding"/>
    <property type="evidence" value="ECO:0007669"/>
    <property type="project" value="UniProtKB-UniRule"/>
</dbReference>
<organism evidence="15 16">
    <name type="scientific">Westerdykella ornata</name>
    <dbReference type="NCBI Taxonomy" id="318751"/>
    <lineage>
        <taxon>Eukaryota</taxon>
        <taxon>Fungi</taxon>
        <taxon>Dikarya</taxon>
        <taxon>Ascomycota</taxon>
        <taxon>Pezizomycotina</taxon>
        <taxon>Dothideomycetes</taxon>
        <taxon>Pleosporomycetidae</taxon>
        <taxon>Pleosporales</taxon>
        <taxon>Sporormiaceae</taxon>
        <taxon>Westerdykella</taxon>
    </lineage>
</organism>
<feature type="domain" description="SAM" evidence="13">
    <location>
        <begin position="69"/>
        <end position="132"/>
    </location>
</feature>
<dbReference type="SUPFAM" id="SSF47769">
    <property type="entry name" value="SAM/Pointed domain"/>
    <property type="match status" value="1"/>
</dbReference>
<sequence length="960" mass="105013">MAMLASKSPYSAPSLGAASSSQALPQYNTTVTTYRTHATPARTEHAFFASPTESEFSENYDGPDSVRHWNEERVGEWLKSINCAQYIDLFKRNNINGENLLEMDQTHLKDMGIKKVGDRVRIGTHAKQLRTKEYKKASKRTSNRQSLALLDHTAYTPPSSGSPRPLHSARTNTTTSSRDKRVSRQFTGSLGATDLNYAPGSGYGSKSPSRPASPQVDPESRGLRSARFAGVNSPKESGKKDYASSYSSHPLSASSTSTRYASTQRTTPTETPQTARFAGHVRGASESATNSAILPPDKALIRVIYDGGSSKVVNIEGCKSAEEIMLKTLRKGQLPEAHVKNYCFYVLDGSDPNPALCRRLGETDLVRVCKDSTRHERGRLILRKIHAGEPEDDQLKTAAGIYQQQSLQQTQNIILPTSNRSQLKIEKITGESLAAVSYPLSPTSARERERHIHSTAQDLERPSHSPLHAARARKLKQFYGARPPSELITSDLTSYFPDVEKDEIDKTIRMSIRRSRRLSRAASRLSMASNFSVASSLRDAPPLPSIADTWLQGGSQARPLRPLSVMRLGLPATGYRDSVASSVLEPLEEESPLEPSRKSYVSFGGDSGSDTVAVTDPDGQTTLQSYFDDGRSSMAGSSAGNTDNGDSLNKRLSQAIAEDGEEYDDELAEYLEQDSWENVKYMKGALIGQGSFGSVYLALHAVTGELMAVKQVELPSASGTSQMDQKKTNMVEALKHEIGLLRDLKHENIVQYLGSSSDEHHLNIFLEYVPGGSVATMLVNYGPLGESLIQNFVRQILQGLSYLHSRDIIHRDIKGANILVDNKGSVKISDFGISKRVEASTILSGPASGKKGAQRVSLQGSVFWMAPEVVRQTAYTRKADIWSLGCLIVEMYTGSHPHPNCTQMQAIFKIGMSGDACPTMPENAGENARAFLSQTFLIDHEKRPSADELLASPFITAQAA</sequence>
<feature type="domain" description="Ras-associating" evidence="14">
    <location>
        <begin position="297"/>
        <end position="387"/>
    </location>
</feature>
<evidence type="ECO:0000256" key="2">
    <source>
        <dbReference type="ARBA" id="ARBA00012406"/>
    </source>
</evidence>
<feature type="domain" description="Protein kinase" evidence="12">
    <location>
        <begin position="681"/>
        <end position="955"/>
    </location>
</feature>
<dbReference type="GeneID" id="54548304"/>
<dbReference type="InterPro" id="IPR008271">
    <property type="entry name" value="Ser/Thr_kinase_AS"/>
</dbReference>
<evidence type="ECO:0000256" key="7">
    <source>
        <dbReference type="ARBA" id="ARBA00022840"/>
    </source>
</evidence>
<dbReference type="SMART" id="SM01304">
    <property type="entry name" value="Ras_bdg_2"/>
    <property type="match status" value="1"/>
</dbReference>
<dbReference type="EC" id="2.7.11.25" evidence="2"/>
<dbReference type="GO" id="GO:0004709">
    <property type="term" value="F:MAP kinase kinase kinase activity"/>
    <property type="evidence" value="ECO:0007669"/>
    <property type="project" value="UniProtKB-EC"/>
</dbReference>
<dbReference type="Proteomes" id="UP000800097">
    <property type="component" value="Unassembled WGS sequence"/>
</dbReference>
<dbReference type="FunFam" id="3.30.200.20:FF:000387">
    <property type="entry name" value="Serine/threonine-protein kinase STE11"/>
    <property type="match status" value="1"/>
</dbReference>
<comment type="similarity">
    <text evidence="1">Belongs to the protein kinase superfamily. STE Ser/Thr protein kinase family. MAP kinase kinase kinase subfamily.</text>
</comment>
<dbReference type="PROSITE" id="PS50200">
    <property type="entry name" value="RA"/>
    <property type="match status" value="1"/>
</dbReference>
<dbReference type="Pfam" id="PF00536">
    <property type="entry name" value="SAM_1"/>
    <property type="match status" value="1"/>
</dbReference>
<dbReference type="InterPro" id="IPR017441">
    <property type="entry name" value="Protein_kinase_ATP_BS"/>
</dbReference>
<dbReference type="SMART" id="SM00220">
    <property type="entry name" value="S_TKc"/>
    <property type="match status" value="1"/>
</dbReference>
<evidence type="ECO:0000256" key="9">
    <source>
        <dbReference type="ARBA" id="ARBA00048329"/>
    </source>
</evidence>
<dbReference type="OrthoDB" id="266718at2759"/>
<dbReference type="PROSITE" id="PS00107">
    <property type="entry name" value="PROTEIN_KINASE_ATP"/>
    <property type="match status" value="1"/>
</dbReference>
<dbReference type="PROSITE" id="PS00108">
    <property type="entry name" value="PROTEIN_KINASE_ST"/>
    <property type="match status" value="1"/>
</dbReference>
<dbReference type="InterPro" id="IPR000159">
    <property type="entry name" value="RA_dom"/>
</dbReference>
<dbReference type="PANTHER" id="PTHR11584:SF369">
    <property type="entry name" value="MITOGEN-ACTIVATED PROTEIN KINASE KINASE KINASE 19-RELATED"/>
    <property type="match status" value="1"/>
</dbReference>
<dbReference type="InterPro" id="IPR011009">
    <property type="entry name" value="Kinase-like_dom_sf"/>
</dbReference>
<dbReference type="Gene3D" id="3.10.20.90">
    <property type="entry name" value="Phosphatidylinositol 3-kinase Catalytic Subunit, Chain A, domain 1"/>
    <property type="match status" value="1"/>
</dbReference>
<dbReference type="InterPro" id="IPR013761">
    <property type="entry name" value="SAM/pointed_sf"/>
</dbReference>
<dbReference type="PANTHER" id="PTHR11584">
    <property type="entry name" value="SERINE/THREONINE PROTEIN KINASE"/>
    <property type="match status" value="1"/>
</dbReference>
<keyword evidence="3" id="KW-0723">Serine/threonine-protein kinase</keyword>
<evidence type="ECO:0000313" key="15">
    <source>
        <dbReference type="EMBL" id="KAF2281599.1"/>
    </source>
</evidence>
<dbReference type="FunFam" id="1.10.510.10:FF:000334">
    <property type="entry name" value="Serine/threonine-protein kinase STE11"/>
    <property type="match status" value="1"/>
</dbReference>
<evidence type="ECO:0000256" key="8">
    <source>
        <dbReference type="ARBA" id="ARBA00047559"/>
    </source>
</evidence>
<gene>
    <name evidence="15" type="ORF">EI97DRAFT_368313</name>
</gene>
<evidence type="ECO:0000256" key="6">
    <source>
        <dbReference type="ARBA" id="ARBA00022777"/>
    </source>
</evidence>
<evidence type="ECO:0000256" key="1">
    <source>
        <dbReference type="ARBA" id="ARBA00006529"/>
    </source>
</evidence>
<evidence type="ECO:0000256" key="4">
    <source>
        <dbReference type="ARBA" id="ARBA00022679"/>
    </source>
</evidence>
<evidence type="ECO:0000259" key="12">
    <source>
        <dbReference type="PROSITE" id="PS50011"/>
    </source>
</evidence>
<dbReference type="CDD" id="cd09534">
    <property type="entry name" value="SAM_Ste11_fungal"/>
    <property type="match status" value="1"/>
</dbReference>
<feature type="compositionally biased region" description="Polar residues" evidence="11">
    <location>
        <begin position="608"/>
        <end position="625"/>
    </location>
</feature>
<evidence type="ECO:0000313" key="16">
    <source>
        <dbReference type="Proteomes" id="UP000800097"/>
    </source>
</evidence>
<dbReference type="SUPFAM" id="SSF56112">
    <property type="entry name" value="Protein kinase-like (PK-like)"/>
    <property type="match status" value="1"/>
</dbReference>
<evidence type="ECO:0000256" key="11">
    <source>
        <dbReference type="SAM" id="MobiDB-lite"/>
    </source>
</evidence>
<feature type="binding site" evidence="10">
    <location>
        <position position="710"/>
    </location>
    <ligand>
        <name>ATP</name>
        <dbReference type="ChEBI" id="CHEBI:30616"/>
    </ligand>
</feature>
<comment type="catalytic activity">
    <reaction evidence="9">
        <text>L-seryl-[protein] + ATP = O-phospho-L-seryl-[protein] + ADP + H(+)</text>
        <dbReference type="Rhea" id="RHEA:17989"/>
        <dbReference type="Rhea" id="RHEA-COMP:9863"/>
        <dbReference type="Rhea" id="RHEA-COMP:11604"/>
        <dbReference type="ChEBI" id="CHEBI:15378"/>
        <dbReference type="ChEBI" id="CHEBI:29999"/>
        <dbReference type="ChEBI" id="CHEBI:30616"/>
        <dbReference type="ChEBI" id="CHEBI:83421"/>
        <dbReference type="ChEBI" id="CHEBI:456216"/>
        <dbReference type="EC" id="2.7.11.25"/>
    </reaction>
</comment>
<dbReference type="InterPro" id="IPR029458">
    <property type="entry name" value="Ras-bd_By2"/>
</dbReference>
<keyword evidence="16" id="KW-1185">Reference proteome</keyword>
<protein>
    <recommendedName>
        <fullName evidence="2">mitogen-activated protein kinase kinase kinase</fullName>
        <ecNumber evidence="2">2.7.11.25</ecNumber>
    </recommendedName>
</protein>
<keyword evidence="6 15" id="KW-0418">Kinase</keyword>
<dbReference type="Pfam" id="PF14847">
    <property type="entry name" value="Ras_bdg_2"/>
    <property type="match status" value="1"/>
</dbReference>